<feature type="transmembrane region" description="Helical" evidence="7">
    <location>
        <begin position="313"/>
        <end position="334"/>
    </location>
</feature>
<feature type="transmembrane region" description="Helical" evidence="7">
    <location>
        <begin position="346"/>
        <end position="369"/>
    </location>
</feature>
<feature type="transmembrane region" description="Helical" evidence="7">
    <location>
        <begin position="21"/>
        <end position="42"/>
    </location>
</feature>
<keyword evidence="6 7" id="KW-0472">Membrane</keyword>
<dbReference type="InterPro" id="IPR026082">
    <property type="entry name" value="ABCA"/>
</dbReference>
<proteinExistence type="predicted"/>
<evidence type="ECO:0000256" key="6">
    <source>
        <dbReference type="ARBA" id="ARBA00023136"/>
    </source>
</evidence>
<dbReference type="OrthoDB" id="10255969at2759"/>
<feature type="transmembrane region" description="Helical" evidence="7">
    <location>
        <begin position="271"/>
        <end position="293"/>
    </location>
</feature>
<dbReference type="SUPFAM" id="SSF52540">
    <property type="entry name" value="P-loop containing nucleoside triphosphate hydrolases"/>
    <property type="match status" value="1"/>
</dbReference>
<evidence type="ECO:0000313" key="10">
    <source>
        <dbReference type="EMBL" id="PNF40609.1"/>
    </source>
</evidence>
<keyword evidence="4" id="KW-0677">Repeat</keyword>
<keyword evidence="3 7" id="KW-0812">Transmembrane</keyword>
<keyword evidence="2" id="KW-0813">Transport</keyword>
<feature type="transmembrane region" description="Helical" evidence="7">
    <location>
        <begin position="229"/>
        <end position="250"/>
    </location>
</feature>
<dbReference type="InterPro" id="IPR013525">
    <property type="entry name" value="ABC2_TM"/>
</dbReference>
<protein>
    <submittedName>
        <fullName evidence="10">Uncharacterized protein</fullName>
    </submittedName>
</protein>
<dbReference type="EMBL" id="NEVH01003500">
    <property type="protein sequence ID" value="PNF40609.1"/>
    <property type="molecule type" value="Genomic_DNA"/>
</dbReference>
<dbReference type="GO" id="GO:0016020">
    <property type="term" value="C:membrane"/>
    <property type="evidence" value="ECO:0007669"/>
    <property type="project" value="UniProtKB-SubCell"/>
</dbReference>
<name>A0A2J7RIE6_9NEOP</name>
<evidence type="ECO:0000313" key="11">
    <source>
        <dbReference type="Proteomes" id="UP000235965"/>
    </source>
</evidence>
<dbReference type="GO" id="GO:0005319">
    <property type="term" value="F:lipid transporter activity"/>
    <property type="evidence" value="ECO:0007669"/>
    <property type="project" value="TreeGrafter"/>
</dbReference>
<feature type="domain" description="ABC transporter" evidence="8">
    <location>
        <begin position="515"/>
        <end position="549"/>
    </location>
</feature>
<evidence type="ECO:0000256" key="5">
    <source>
        <dbReference type="ARBA" id="ARBA00022989"/>
    </source>
</evidence>
<dbReference type="PANTHER" id="PTHR19229">
    <property type="entry name" value="ATP-BINDING CASSETTE TRANSPORTER SUBFAMILY A ABCA"/>
    <property type="match status" value="1"/>
</dbReference>
<dbReference type="Pfam" id="PF00005">
    <property type="entry name" value="ABC_tran"/>
    <property type="match status" value="1"/>
</dbReference>
<evidence type="ECO:0000259" key="9">
    <source>
        <dbReference type="Pfam" id="PF12698"/>
    </source>
</evidence>
<dbReference type="GO" id="GO:0016887">
    <property type="term" value="F:ATP hydrolysis activity"/>
    <property type="evidence" value="ECO:0007669"/>
    <property type="project" value="InterPro"/>
</dbReference>
<feature type="transmembrane region" description="Helical" evidence="7">
    <location>
        <begin position="414"/>
        <end position="437"/>
    </location>
</feature>
<evidence type="ECO:0000256" key="3">
    <source>
        <dbReference type="ARBA" id="ARBA00022692"/>
    </source>
</evidence>
<dbReference type="InterPro" id="IPR003439">
    <property type="entry name" value="ABC_transporter-like_ATP-bd"/>
</dbReference>
<dbReference type="Gene3D" id="3.40.50.300">
    <property type="entry name" value="P-loop containing nucleotide triphosphate hydrolases"/>
    <property type="match status" value="1"/>
</dbReference>
<feature type="domain" description="ABC-2 type transporter transmembrane" evidence="9">
    <location>
        <begin position="25"/>
        <end position="435"/>
    </location>
</feature>
<keyword evidence="5 7" id="KW-1133">Transmembrane helix</keyword>
<dbReference type="InterPro" id="IPR027417">
    <property type="entry name" value="P-loop_NTPase"/>
</dbReference>
<dbReference type="PANTHER" id="PTHR19229:SF36">
    <property type="entry name" value="ATP-BINDING CASSETTE SUB-FAMILY A MEMBER 2"/>
    <property type="match status" value="1"/>
</dbReference>
<dbReference type="GO" id="GO:0005524">
    <property type="term" value="F:ATP binding"/>
    <property type="evidence" value="ECO:0007669"/>
    <property type="project" value="InterPro"/>
</dbReference>
<dbReference type="Pfam" id="PF12698">
    <property type="entry name" value="ABC2_membrane_3"/>
    <property type="match status" value="1"/>
</dbReference>
<accession>A0A2J7RIE6</accession>
<keyword evidence="11" id="KW-1185">Reference proteome</keyword>
<evidence type="ECO:0000256" key="4">
    <source>
        <dbReference type="ARBA" id="ARBA00022737"/>
    </source>
</evidence>
<organism evidence="10 11">
    <name type="scientific">Cryptotermes secundus</name>
    <dbReference type="NCBI Taxonomy" id="105785"/>
    <lineage>
        <taxon>Eukaryota</taxon>
        <taxon>Metazoa</taxon>
        <taxon>Ecdysozoa</taxon>
        <taxon>Arthropoda</taxon>
        <taxon>Hexapoda</taxon>
        <taxon>Insecta</taxon>
        <taxon>Pterygota</taxon>
        <taxon>Neoptera</taxon>
        <taxon>Polyneoptera</taxon>
        <taxon>Dictyoptera</taxon>
        <taxon>Blattodea</taxon>
        <taxon>Blattoidea</taxon>
        <taxon>Termitoidae</taxon>
        <taxon>Kalotermitidae</taxon>
        <taxon>Cryptotermitinae</taxon>
        <taxon>Cryptotermes</taxon>
    </lineage>
</organism>
<gene>
    <name evidence="10" type="ORF">B7P43_G05926</name>
</gene>
<dbReference type="AlphaFoldDB" id="A0A2J7RIE6"/>
<evidence type="ECO:0000259" key="8">
    <source>
        <dbReference type="Pfam" id="PF00005"/>
    </source>
</evidence>
<dbReference type="GO" id="GO:0140359">
    <property type="term" value="F:ABC-type transporter activity"/>
    <property type="evidence" value="ECO:0007669"/>
    <property type="project" value="InterPro"/>
</dbReference>
<reference evidence="10 11" key="1">
    <citation type="submission" date="2017-12" db="EMBL/GenBank/DDBJ databases">
        <title>Hemimetabolous genomes reveal molecular basis of termite eusociality.</title>
        <authorList>
            <person name="Harrison M.C."/>
            <person name="Jongepier E."/>
            <person name="Robertson H.M."/>
            <person name="Arning N."/>
            <person name="Bitard-Feildel T."/>
            <person name="Chao H."/>
            <person name="Childers C.P."/>
            <person name="Dinh H."/>
            <person name="Doddapaneni H."/>
            <person name="Dugan S."/>
            <person name="Gowin J."/>
            <person name="Greiner C."/>
            <person name="Han Y."/>
            <person name="Hu H."/>
            <person name="Hughes D.S.T."/>
            <person name="Huylmans A.-K."/>
            <person name="Kemena C."/>
            <person name="Kremer L.P.M."/>
            <person name="Lee S.L."/>
            <person name="Lopez-Ezquerra A."/>
            <person name="Mallet L."/>
            <person name="Monroy-Kuhn J.M."/>
            <person name="Moser A."/>
            <person name="Murali S.C."/>
            <person name="Muzny D.M."/>
            <person name="Otani S."/>
            <person name="Piulachs M.-D."/>
            <person name="Poelchau M."/>
            <person name="Qu J."/>
            <person name="Schaub F."/>
            <person name="Wada-Katsumata A."/>
            <person name="Worley K.C."/>
            <person name="Xie Q."/>
            <person name="Ylla G."/>
            <person name="Poulsen M."/>
            <person name="Gibbs R.A."/>
            <person name="Schal C."/>
            <person name="Richards S."/>
            <person name="Belles X."/>
            <person name="Korb J."/>
            <person name="Bornberg-Bauer E."/>
        </authorList>
    </citation>
    <scope>NUCLEOTIDE SEQUENCE [LARGE SCALE GENOMIC DNA]</scope>
    <source>
        <tissue evidence="10">Whole body</tissue>
    </source>
</reference>
<comment type="subcellular location">
    <subcellularLocation>
        <location evidence="1">Membrane</location>
        <topology evidence="1">Multi-pass membrane protein</topology>
    </subcellularLocation>
</comment>
<dbReference type="Proteomes" id="UP000235965">
    <property type="component" value="Unassembled WGS sequence"/>
</dbReference>
<evidence type="ECO:0000256" key="2">
    <source>
        <dbReference type="ARBA" id="ARBA00022448"/>
    </source>
</evidence>
<comment type="caution">
    <text evidence="10">The sequence shown here is derived from an EMBL/GenBank/DDBJ whole genome shotgun (WGS) entry which is preliminary data.</text>
</comment>
<evidence type="ECO:0000256" key="7">
    <source>
        <dbReference type="SAM" id="Phobius"/>
    </source>
</evidence>
<sequence>MGLLKKLWLVLWKNLIIRRRHWILTSIEIVIPVLLFIVVAVVRSEIGPSDDVLHPMQYYDIWTEDTIIEQSMTSLSDTSLLLYAPHNNFTKRMMTVVSSRLKKQGSLGFESEDELINYYESLNDTHRDIYAVIFEGLPTDGDPGHLKYKIRLSDPKVQTSLIFDEFQSNGPGFSGESYYHSNFLAFQLLLDKTFIAMTGTEPSSYKLNLQQFPYPAYHQDDFVSIFTSILPFCTVISFVMLCPAILKRVVEEKQTGVKELMKMMGLKSWMLWFGWMINALLVNFVSVTIIVILMKAQFNEVSVLQYSNGFLVWIYLLLYCAAGVTFCFAISAFFSRPNLAMSVGVILWFLTNSATFSYVMSNSYIAPYIKLLSALLPNTAITWGYRIIVAYESKKVGVTWMNLFEPPSGIKGDISLGLVLLMFIVDIFIYSFVTWYISSIMPGQYGLAKPWYFIFMPSYWRNSKVNNMEVTSDNDTVSSKKFEKPHGNLSVGIKIRNLYKVFQSYGGLNKKVAVDGVTLDIYSGEITALLGHNGAGKTTVMSILTGEKINSSTDLFYSE</sequence>
<evidence type="ECO:0000256" key="1">
    <source>
        <dbReference type="ARBA" id="ARBA00004141"/>
    </source>
</evidence>